<feature type="transmembrane region" description="Helical" evidence="12">
    <location>
        <begin position="134"/>
        <end position="150"/>
    </location>
</feature>
<dbReference type="SUPFAM" id="SSF81324">
    <property type="entry name" value="Voltage-gated potassium channels"/>
    <property type="match status" value="1"/>
</dbReference>
<feature type="transmembrane region" description="Helical" evidence="12">
    <location>
        <begin position="204"/>
        <end position="222"/>
    </location>
</feature>
<dbReference type="Proteomes" id="UP001479436">
    <property type="component" value="Unassembled WGS sequence"/>
</dbReference>
<evidence type="ECO:0000256" key="7">
    <source>
        <dbReference type="ARBA" id="ARBA00022989"/>
    </source>
</evidence>
<keyword evidence="17" id="KW-1185">Reference proteome</keyword>
<evidence type="ECO:0000313" key="17">
    <source>
        <dbReference type="Proteomes" id="UP001479436"/>
    </source>
</evidence>
<feature type="transmembrane region" description="Helical" evidence="12">
    <location>
        <begin position="36"/>
        <end position="55"/>
    </location>
</feature>
<dbReference type="PANTHER" id="PTHR10027:SF10">
    <property type="entry name" value="SLOWPOKE 2, ISOFORM D"/>
    <property type="match status" value="1"/>
</dbReference>
<dbReference type="Pfam" id="PF07885">
    <property type="entry name" value="Ion_trans_2"/>
    <property type="match status" value="1"/>
</dbReference>
<keyword evidence="8" id="KW-0406">Ion transport</keyword>
<feature type="domain" description="RCK N-terminal" evidence="15">
    <location>
        <begin position="275"/>
        <end position="393"/>
    </location>
</feature>
<organism evidence="16 17">
    <name type="scientific">Basidiobolus ranarum</name>
    <dbReference type="NCBI Taxonomy" id="34480"/>
    <lineage>
        <taxon>Eukaryota</taxon>
        <taxon>Fungi</taxon>
        <taxon>Fungi incertae sedis</taxon>
        <taxon>Zoopagomycota</taxon>
        <taxon>Entomophthoromycotina</taxon>
        <taxon>Basidiobolomycetes</taxon>
        <taxon>Basidiobolales</taxon>
        <taxon>Basidiobolaceae</taxon>
        <taxon>Basidiobolus</taxon>
    </lineage>
</organism>
<evidence type="ECO:0000256" key="1">
    <source>
        <dbReference type="ARBA" id="ARBA00004141"/>
    </source>
</evidence>
<feature type="domain" description="Calcium-activated potassium channel BK alpha subunit" evidence="13">
    <location>
        <begin position="410"/>
        <end position="496"/>
    </location>
</feature>
<dbReference type="EMBL" id="JASJQH010000939">
    <property type="protein sequence ID" value="KAK9762490.1"/>
    <property type="molecule type" value="Genomic_DNA"/>
</dbReference>
<comment type="subcellular location">
    <subcellularLocation>
        <location evidence="1">Membrane</location>
        <topology evidence="1">Multi-pass membrane protein</topology>
    </subcellularLocation>
</comment>
<dbReference type="Gene3D" id="3.40.50.720">
    <property type="entry name" value="NAD(P)-binding Rossmann-like Domain"/>
    <property type="match status" value="2"/>
</dbReference>
<evidence type="ECO:0000259" key="14">
    <source>
        <dbReference type="Pfam" id="PF07885"/>
    </source>
</evidence>
<dbReference type="Pfam" id="PF03493">
    <property type="entry name" value="BK_channel_a"/>
    <property type="match status" value="1"/>
</dbReference>
<dbReference type="InterPro" id="IPR003148">
    <property type="entry name" value="RCK_N"/>
</dbReference>
<dbReference type="InterPro" id="IPR003929">
    <property type="entry name" value="K_chnl_BK_asu"/>
</dbReference>
<evidence type="ECO:0000259" key="13">
    <source>
        <dbReference type="Pfam" id="PF03493"/>
    </source>
</evidence>
<keyword evidence="5" id="KW-0631">Potassium channel</keyword>
<evidence type="ECO:0000256" key="2">
    <source>
        <dbReference type="ARBA" id="ARBA00022448"/>
    </source>
</evidence>
<dbReference type="PANTHER" id="PTHR10027">
    <property type="entry name" value="CALCIUM-ACTIVATED POTASSIUM CHANNEL ALPHA CHAIN"/>
    <property type="match status" value="1"/>
</dbReference>
<keyword evidence="10" id="KW-0407">Ion channel</keyword>
<feature type="transmembrane region" description="Helical" evidence="12">
    <location>
        <begin position="170"/>
        <end position="192"/>
    </location>
</feature>
<evidence type="ECO:0000256" key="8">
    <source>
        <dbReference type="ARBA" id="ARBA00023065"/>
    </source>
</evidence>
<feature type="non-terminal residue" evidence="16">
    <location>
        <position position="1"/>
    </location>
</feature>
<keyword evidence="4 12" id="KW-0812">Transmembrane</keyword>
<keyword evidence="3" id="KW-0633">Potassium transport</keyword>
<evidence type="ECO:0000256" key="11">
    <source>
        <dbReference type="ARBA" id="ARBA00034430"/>
    </source>
</evidence>
<name>A0ABR2WLW9_9FUNG</name>
<keyword evidence="7 12" id="KW-1133">Transmembrane helix</keyword>
<feature type="transmembrane region" description="Helical" evidence="12">
    <location>
        <begin position="234"/>
        <end position="251"/>
    </location>
</feature>
<accession>A0ABR2WLW9</accession>
<evidence type="ECO:0000256" key="12">
    <source>
        <dbReference type="SAM" id="Phobius"/>
    </source>
</evidence>
<dbReference type="InterPro" id="IPR047871">
    <property type="entry name" value="K_chnl_Slo-like"/>
</dbReference>
<evidence type="ECO:0000259" key="15">
    <source>
        <dbReference type="Pfam" id="PF22614"/>
    </source>
</evidence>
<keyword evidence="6" id="KW-0630">Potassium</keyword>
<evidence type="ECO:0000313" key="16">
    <source>
        <dbReference type="EMBL" id="KAK9762490.1"/>
    </source>
</evidence>
<feature type="domain" description="RCK N-terminal" evidence="15">
    <location>
        <begin position="629"/>
        <end position="736"/>
    </location>
</feature>
<evidence type="ECO:0000256" key="10">
    <source>
        <dbReference type="ARBA" id="ARBA00023303"/>
    </source>
</evidence>
<dbReference type="Pfam" id="PF22614">
    <property type="entry name" value="Slo-like_RCK"/>
    <property type="match status" value="2"/>
</dbReference>
<evidence type="ECO:0000256" key="9">
    <source>
        <dbReference type="ARBA" id="ARBA00023136"/>
    </source>
</evidence>
<evidence type="ECO:0000256" key="6">
    <source>
        <dbReference type="ARBA" id="ARBA00022958"/>
    </source>
</evidence>
<comment type="catalytic activity">
    <reaction evidence="11">
        <text>K(+)(in) = K(+)(out)</text>
        <dbReference type="Rhea" id="RHEA:29463"/>
        <dbReference type="ChEBI" id="CHEBI:29103"/>
    </reaction>
</comment>
<sequence length="906" mass="103190">ENTVGHSLWGNVKSLLDYEFYKAKLLAFVNSKQRRILIVILDLIADALFCILYLVEMQISLTTNFTPKWLWIHRPTVVWYLMIAMTCENILSRFLRIAFAQTNRWSVILSLYTFLDLVTGVPVISSLFISHGQYLYVPYFLRSIVVVWRIKRALNIRMDLGFSDKPYDPLLMKLTLLVAYILIIVYNGMAAFQYFELMFADKNYNLIDSFYFTIITVSTVGYGDISPSSIPGKFVVIFLIIVVLTILPGLISDTLETLNQKKAGGGSYRNNKEGNLVVICGVFDHVQRVKDILNGFLHQEREALGTKLLFLGREPPSVQIKVLLGMPAYKSRVTFIQGSVLDTQDLQRASVEDARAVFILSDRDIEDSVEEDENNTLRTWAVHIHAPHVPIYTYNHHPFTAIYQQNVTTQTICPKEYQQALIGYNCLYRGSATLILNLLYNSQPIDKYSEPWQAQYDDGSGNEIYSGLVNPIFVGKPFAFVSWYIYQEFQAVLFAVNVYVNRLNAHHLVLNPGNSYELGPNDICYYISQGPQEVQEISSMTRSEFENSLKHINHLTSSERDLLMNPHVSTRYTTCRKKSNKVEFPTFNPNIIVGQPQPPYEEPSTPLCHLLKYPVSSADKVVLDDARTMSGHILICAGFSDPFRLICTLRAAHITESEHRPIVILRSNPPSESELSTLGVFADVYFVIGQRRSEKDLIRAGILGSNRIIILRKHDFVQKHDEYVDTSVIMCNELARRILQQHDENKYIIVEIVEQANVKLLQVADHHSKRQFTKVFTHAGSYASGQVFVDCSIDHLFYQGYHNEAIMKLVRLLCGLRSQSDLAFDTQLDITSSYLCYIQVPEKFVDKTYDGLYRELAAEQGIIPLGLFRASSSELGNATPFVFTNPVAAILLRADDLVYVLKVTFD</sequence>
<feature type="transmembrane region" description="Helical" evidence="12">
    <location>
        <begin position="77"/>
        <end position="95"/>
    </location>
</feature>
<dbReference type="InterPro" id="IPR013099">
    <property type="entry name" value="K_chnl_dom"/>
</dbReference>
<reference evidence="16 17" key="1">
    <citation type="submission" date="2023-04" db="EMBL/GenBank/DDBJ databases">
        <title>Genome of Basidiobolus ranarum AG-B5.</title>
        <authorList>
            <person name="Stajich J.E."/>
            <person name="Carter-House D."/>
            <person name="Gryganskyi A."/>
        </authorList>
    </citation>
    <scope>NUCLEOTIDE SEQUENCE [LARGE SCALE GENOMIC DNA]</scope>
    <source>
        <strain evidence="16 17">AG-B5</strain>
    </source>
</reference>
<evidence type="ECO:0000256" key="3">
    <source>
        <dbReference type="ARBA" id="ARBA00022538"/>
    </source>
</evidence>
<keyword evidence="2" id="KW-0813">Transport</keyword>
<feature type="transmembrane region" description="Helical" evidence="12">
    <location>
        <begin position="107"/>
        <end position="128"/>
    </location>
</feature>
<comment type="caution">
    <text evidence="16">The sequence shown here is derived from an EMBL/GenBank/DDBJ whole genome shotgun (WGS) entry which is preliminary data.</text>
</comment>
<keyword evidence="9 12" id="KW-0472">Membrane</keyword>
<gene>
    <name evidence="16" type="ORF">K7432_011717</name>
</gene>
<evidence type="ECO:0000256" key="4">
    <source>
        <dbReference type="ARBA" id="ARBA00022692"/>
    </source>
</evidence>
<dbReference type="Gene3D" id="1.10.287.70">
    <property type="match status" value="1"/>
</dbReference>
<feature type="domain" description="Potassium channel" evidence="14">
    <location>
        <begin position="183"/>
        <end position="258"/>
    </location>
</feature>
<evidence type="ECO:0000256" key="5">
    <source>
        <dbReference type="ARBA" id="ARBA00022826"/>
    </source>
</evidence>
<proteinExistence type="predicted"/>
<protein>
    <submittedName>
        <fullName evidence="16">Uncharacterized protein</fullName>
    </submittedName>
</protein>